<dbReference type="InterPro" id="IPR056463">
    <property type="entry name" value="DUF7373_C"/>
</dbReference>
<organism evidence="3 4">
    <name type="scientific">Nocardia speluncae</name>
    <dbReference type="NCBI Taxonomy" id="419477"/>
    <lineage>
        <taxon>Bacteria</taxon>
        <taxon>Bacillati</taxon>
        <taxon>Actinomycetota</taxon>
        <taxon>Actinomycetes</taxon>
        <taxon>Mycobacteriales</taxon>
        <taxon>Nocardiaceae</taxon>
        <taxon>Nocardia</taxon>
    </lineage>
</organism>
<dbReference type="Pfam" id="PF24092">
    <property type="entry name" value="DUF7373_C"/>
    <property type="match status" value="1"/>
</dbReference>
<dbReference type="RefSeq" id="WP_068041191.1">
    <property type="nucleotide sequence ID" value="NZ_JAAXOO010000008.1"/>
</dbReference>
<feature type="domain" description="DUF7373" evidence="1">
    <location>
        <begin position="26"/>
        <end position="213"/>
    </location>
</feature>
<evidence type="ECO:0000313" key="3">
    <source>
        <dbReference type="EMBL" id="NKY37096.1"/>
    </source>
</evidence>
<comment type="caution">
    <text evidence="3">The sequence shown here is derived from an EMBL/GenBank/DDBJ whole genome shotgun (WGS) entry which is preliminary data.</text>
</comment>
<gene>
    <name evidence="3" type="ORF">HGA13_29100</name>
</gene>
<dbReference type="Pfam" id="PF24088">
    <property type="entry name" value="DUF7373"/>
    <property type="match status" value="1"/>
</dbReference>
<evidence type="ECO:0000259" key="1">
    <source>
        <dbReference type="Pfam" id="PF24088"/>
    </source>
</evidence>
<accession>A0A846XQU2</accession>
<dbReference type="EMBL" id="JAAXOO010000008">
    <property type="protein sequence ID" value="NKY37096.1"/>
    <property type="molecule type" value="Genomic_DNA"/>
</dbReference>
<evidence type="ECO:0000313" key="4">
    <source>
        <dbReference type="Proteomes" id="UP000565715"/>
    </source>
</evidence>
<protein>
    <submittedName>
        <fullName evidence="3">Uncharacterized protein</fullName>
    </submittedName>
</protein>
<feature type="domain" description="DUF7373" evidence="2">
    <location>
        <begin position="234"/>
        <end position="362"/>
    </location>
</feature>
<keyword evidence="4" id="KW-1185">Reference proteome</keyword>
<sequence>MSPVDLAALDYGTFPTEPTPFEIKVSTDVDIYALESRRMLDFLISPYTVDPELRYLRETSILRSGTDTLNDLTPEEFVPIADKNFFVSGVATGRSNNSLRTFKDTVVGLMRFGTDAYARTAAAEFNAFTESKTPSRRKVELAGYTDTYAGVSPDQERAQLYAAHGPYVIVAAIQAPATEIDKTREHLKRILDLQSAALNDVTPTLPDEMLDLPTNPDGIVNLALPSEYQSGVAYDDSGAFSAAAHTHWEYDAAAIPDYNAYGVDLVARNNAIVYRTAGVSQAFALQNVLTRPSKYDKEFDGPPGLADARCVHRDETSPLFEPYYCVVVYDRYVALVDDMGFGDLPSPELFQSTSAQYAILAGSR</sequence>
<reference evidence="3 4" key="1">
    <citation type="submission" date="2020-04" db="EMBL/GenBank/DDBJ databases">
        <title>MicrobeNet Type strains.</title>
        <authorList>
            <person name="Nicholson A.C."/>
        </authorList>
    </citation>
    <scope>NUCLEOTIDE SEQUENCE [LARGE SCALE GENOMIC DNA]</scope>
    <source>
        <strain evidence="3 4">DSM 45078</strain>
    </source>
</reference>
<proteinExistence type="predicted"/>
<evidence type="ECO:0000259" key="2">
    <source>
        <dbReference type="Pfam" id="PF24092"/>
    </source>
</evidence>
<dbReference type="InterPro" id="IPR055797">
    <property type="entry name" value="DUF7373"/>
</dbReference>
<dbReference type="AlphaFoldDB" id="A0A846XQU2"/>
<dbReference type="Proteomes" id="UP000565715">
    <property type="component" value="Unassembled WGS sequence"/>
</dbReference>
<name>A0A846XQU2_9NOCA</name>